<dbReference type="PANTHER" id="PTHR23502:SF2">
    <property type="entry name" value="TRANSPORTER, PUTATIVE (AFU_ORTHOLOGUE AFUA_2G08910)-RELATED"/>
    <property type="match status" value="1"/>
</dbReference>
<accession>A0A5M3MV42</accession>
<dbReference type="SUPFAM" id="SSF103473">
    <property type="entry name" value="MFS general substrate transporter"/>
    <property type="match status" value="1"/>
</dbReference>
<feature type="transmembrane region" description="Helical" evidence="6">
    <location>
        <begin position="290"/>
        <end position="316"/>
    </location>
</feature>
<dbReference type="Pfam" id="PF07690">
    <property type="entry name" value="MFS_1"/>
    <property type="match status" value="1"/>
</dbReference>
<proteinExistence type="predicted"/>
<evidence type="ECO:0000256" key="4">
    <source>
        <dbReference type="ARBA" id="ARBA00023136"/>
    </source>
</evidence>
<reference evidence="9" key="1">
    <citation type="journal article" date="2012" name="Science">
        <title>The Paleozoic origin of enzymatic lignin decomposition reconstructed from 31 fungal genomes.</title>
        <authorList>
            <person name="Floudas D."/>
            <person name="Binder M."/>
            <person name="Riley R."/>
            <person name="Barry K."/>
            <person name="Blanchette R.A."/>
            <person name="Henrissat B."/>
            <person name="Martinez A.T."/>
            <person name="Otillar R."/>
            <person name="Spatafora J.W."/>
            <person name="Yadav J.S."/>
            <person name="Aerts A."/>
            <person name="Benoit I."/>
            <person name="Boyd A."/>
            <person name="Carlson A."/>
            <person name="Copeland A."/>
            <person name="Coutinho P.M."/>
            <person name="de Vries R.P."/>
            <person name="Ferreira P."/>
            <person name="Findley K."/>
            <person name="Foster B."/>
            <person name="Gaskell J."/>
            <person name="Glotzer D."/>
            <person name="Gorecki P."/>
            <person name="Heitman J."/>
            <person name="Hesse C."/>
            <person name="Hori C."/>
            <person name="Igarashi K."/>
            <person name="Jurgens J.A."/>
            <person name="Kallen N."/>
            <person name="Kersten P."/>
            <person name="Kohler A."/>
            <person name="Kuees U."/>
            <person name="Kumar T.K.A."/>
            <person name="Kuo A."/>
            <person name="LaButti K."/>
            <person name="Larrondo L.F."/>
            <person name="Lindquist E."/>
            <person name="Ling A."/>
            <person name="Lombard V."/>
            <person name="Lucas S."/>
            <person name="Lundell T."/>
            <person name="Martin R."/>
            <person name="McLaughlin D.J."/>
            <person name="Morgenstern I."/>
            <person name="Morin E."/>
            <person name="Murat C."/>
            <person name="Nagy L.G."/>
            <person name="Nolan M."/>
            <person name="Ohm R.A."/>
            <person name="Patyshakuliyeva A."/>
            <person name="Rokas A."/>
            <person name="Ruiz-Duenas F.J."/>
            <person name="Sabat G."/>
            <person name="Salamov A."/>
            <person name="Samejima M."/>
            <person name="Schmutz J."/>
            <person name="Slot J.C."/>
            <person name="St John F."/>
            <person name="Stenlid J."/>
            <person name="Sun H."/>
            <person name="Sun S."/>
            <person name="Syed K."/>
            <person name="Tsang A."/>
            <person name="Wiebenga A."/>
            <person name="Young D."/>
            <person name="Pisabarro A."/>
            <person name="Eastwood D.C."/>
            <person name="Martin F."/>
            <person name="Cullen D."/>
            <person name="Grigoriev I.V."/>
            <person name="Hibbett D.S."/>
        </authorList>
    </citation>
    <scope>NUCLEOTIDE SEQUENCE [LARGE SCALE GENOMIC DNA]</scope>
    <source>
        <strain evidence="9">RWD-64-598 SS2</strain>
    </source>
</reference>
<sequence length="513" mass="56368">MSLDEKNNVSQQRDERGTQADDHRYAQVLKRHGRVDLIPMPSDTPADPLNWPSWRKNVLLLIVAFHAMQGPLGAAIVIPAFEDFVQDLGVSIAEASYSVSIEILFMGVAPLFWAPISKRIGRRPVYLLSALLSAAFALGGAYTNSWGALITTRIFQSIFISPALSVGASTVDDMFFSYQRGQKMGIWTLLVTCGPIMGPLISGYLVQYRGWRASLILLAAIHLGLFIAHFFLGPETLFLNRVPPGEPYDEDEVAKRSGWRPFLSLHVYSKQPYRASEFFRPFAMFARPAVLLPTLAYTMAFSYTNVLMTIFVPQLFGEAFHLTPGQVSLQFIALLVGALLGEVVAGKGSDAFVNWRARKNASALGTSDGEDPTQPVWRPEDRLMLAPPGFILALVGLIVWGVQLQDATVGKWNITPDIGSAIAVFGQQLVTTVCVTYAIESYRSETADVSVFISLTRQTYAFIAPFYLSVAYTNMGDAKASGLFAALIGLGMLMVLACSVWGPSWRERSQKAD</sequence>
<keyword evidence="3 6" id="KW-1133">Transmembrane helix</keyword>
<feature type="region of interest" description="Disordered" evidence="5">
    <location>
        <begin position="1"/>
        <end position="23"/>
    </location>
</feature>
<feature type="transmembrane region" description="Helical" evidence="6">
    <location>
        <begin position="92"/>
        <end position="113"/>
    </location>
</feature>
<dbReference type="GO" id="GO:0022857">
    <property type="term" value="F:transmembrane transporter activity"/>
    <property type="evidence" value="ECO:0007669"/>
    <property type="project" value="InterPro"/>
</dbReference>
<feature type="transmembrane region" description="Helical" evidence="6">
    <location>
        <begin position="383"/>
        <end position="403"/>
    </location>
</feature>
<dbReference type="InterPro" id="IPR020846">
    <property type="entry name" value="MFS_dom"/>
</dbReference>
<dbReference type="InterPro" id="IPR036259">
    <property type="entry name" value="MFS_trans_sf"/>
</dbReference>
<organism evidence="8 9">
    <name type="scientific">Coniophora puteana (strain RWD-64-598)</name>
    <name type="common">Brown rot fungus</name>
    <dbReference type="NCBI Taxonomy" id="741705"/>
    <lineage>
        <taxon>Eukaryota</taxon>
        <taxon>Fungi</taxon>
        <taxon>Dikarya</taxon>
        <taxon>Basidiomycota</taxon>
        <taxon>Agaricomycotina</taxon>
        <taxon>Agaricomycetes</taxon>
        <taxon>Agaricomycetidae</taxon>
        <taxon>Boletales</taxon>
        <taxon>Coniophorineae</taxon>
        <taxon>Coniophoraceae</taxon>
        <taxon>Coniophora</taxon>
    </lineage>
</organism>
<feature type="transmembrane region" description="Helical" evidence="6">
    <location>
        <begin position="154"/>
        <end position="172"/>
    </location>
</feature>
<evidence type="ECO:0000259" key="7">
    <source>
        <dbReference type="PROSITE" id="PS50850"/>
    </source>
</evidence>
<dbReference type="PANTHER" id="PTHR23502">
    <property type="entry name" value="MAJOR FACILITATOR SUPERFAMILY"/>
    <property type="match status" value="1"/>
</dbReference>
<name>A0A5M3MV42_CONPW</name>
<feature type="transmembrane region" description="Helical" evidence="6">
    <location>
        <begin position="482"/>
        <end position="502"/>
    </location>
</feature>
<evidence type="ECO:0000313" key="8">
    <source>
        <dbReference type="EMBL" id="EIW83038.1"/>
    </source>
</evidence>
<dbReference type="GeneID" id="19211292"/>
<comment type="caution">
    <text evidence="8">The sequence shown here is derived from an EMBL/GenBank/DDBJ whole genome shotgun (WGS) entry which is preliminary data.</text>
</comment>
<dbReference type="RefSeq" id="XP_007766905.1">
    <property type="nucleotide sequence ID" value="XM_007768715.1"/>
</dbReference>
<dbReference type="GO" id="GO:0005886">
    <property type="term" value="C:plasma membrane"/>
    <property type="evidence" value="ECO:0007669"/>
    <property type="project" value="TreeGrafter"/>
</dbReference>
<feature type="transmembrane region" description="Helical" evidence="6">
    <location>
        <begin position="418"/>
        <end position="439"/>
    </location>
</feature>
<keyword evidence="2 6" id="KW-0812">Transmembrane</keyword>
<gene>
    <name evidence="8" type="ORF">CONPUDRAFT_89030</name>
</gene>
<dbReference type="InterPro" id="IPR011701">
    <property type="entry name" value="MFS"/>
</dbReference>
<keyword evidence="9" id="KW-1185">Reference proteome</keyword>
<dbReference type="KEGG" id="cput:CONPUDRAFT_89030"/>
<evidence type="ECO:0000313" key="9">
    <source>
        <dbReference type="Proteomes" id="UP000053558"/>
    </source>
</evidence>
<feature type="transmembrane region" description="Helical" evidence="6">
    <location>
        <begin position="328"/>
        <end position="346"/>
    </location>
</feature>
<dbReference type="AlphaFoldDB" id="A0A5M3MV42"/>
<feature type="transmembrane region" description="Helical" evidence="6">
    <location>
        <begin position="451"/>
        <end position="470"/>
    </location>
</feature>
<feature type="domain" description="Major facilitator superfamily (MFS) profile" evidence="7">
    <location>
        <begin position="59"/>
        <end position="506"/>
    </location>
</feature>
<protein>
    <submittedName>
        <fullName evidence="8">MFS multidrug transporter</fullName>
    </submittedName>
</protein>
<feature type="transmembrane region" description="Helical" evidence="6">
    <location>
        <begin position="184"/>
        <end position="205"/>
    </location>
</feature>
<feature type="transmembrane region" description="Helical" evidence="6">
    <location>
        <begin position="125"/>
        <end position="142"/>
    </location>
</feature>
<feature type="transmembrane region" description="Helical" evidence="6">
    <location>
        <begin position="211"/>
        <end position="232"/>
    </location>
</feature>
<dbReference type="PROSITE" id="PS50850">
    <property type="entry name" value="MFS"/>
    <property type="match status" value="1"/>
</dbReference>
<evidence type="ECO:0000256" key="2">
    <source>
        <dbReference type="ARBA" id="ARBA00022692"/>
    </source>
</evidence>
<dbReference type="EMBL" id="JH711576">
    <property type="protein sequence ID" value="EIW83038.1"/>
    <property type="molecule type" value="Genomic_DNA"/>
</dbReference>
<comment type="subcellular location">
    <subcellularLocation>
        <location evidence="1">Membrane</location>
        <topology evidence="1">Multi-pass membrane protein</topology>
    </subcellularLocation>
</comment>
<dbReference type="Proteomes" id="UP000053558">
    <property type="component" value="Unassembled WGS sequence"/>
</dbReference>
<evidence type="ECO:0000256" key="6">
    <source>
        <dbReference type="SAM" id="Phobius"/>
    </source>
</evidence>
<keyword evidence="4 6" id="KW-0472">Membrane</keyword>
<dbReference type="OrthoDB" id="5215911at2759"/>
<evidence type="ECO:0000256" key="3">
    <source>
        <dbReference type="ARBA" id="ARBA00022989"/>
    </source>
</evidence>
<feature type="transmembrane region" description="Helical" evidence="6">
    <location>
        <begin position="58"/>
        <end position="80"/>
    </location>
</feature>
<dbReference type="Gene3D" id="1.20.1250.20">
    <property type="entry name" value="MFS general substrate transporter like domains"/>
    <property type="match status" value="1"/>
</dbReference>
<dbReference type="OMA" id="AGYVWIY"/>
<evidence type="ECO:0000256" key="5">
    <source>
        <dbReference type="SAM" id="MobiDB-lite"/>
    </source>
</evidence>
<evidence type="ECO:0000256" key="1">
    <source>
        <dbReference type="ARBA" id="ARBA00004141"/>
    </source>
</evidence>